<dbReference type="SUPFAM" id="SSF53774">
    <property type="entry name" value="Glutaminase/Asparaginase"/>
    <property type="match status" value="1"/>
</dbReference>
<organism evidence="2">
    <name type="scientific">mine drainage metagenome</name>
    <dbReference type="NCBI Taxonomy" id="410659"/>
    <lineage>
        <taxon>unclassified sequences</taxon>
        <taxon>metagenomes</taxon>
        <taxon>ecological metagenomes</taxon>
    </lineage>
</organism>
<dbReference type="EMBL" id="AUZZ01010295">
    <property type="protein sequence ID" value="EQD30279.1"/>
    <property type="molecule type" value="Genomic_DNA"/>
</dbReference>
<protein>
    <submittedName>
        <fullName evidence="2">Asparaginase/glutaminase</fullName>
    </submittedName>
</protein>
<sequence length="106" mass="11897">MKKTHTSNPAAFSSFPLGPLGWVSEDRVRVALRPVAKRVIIDVDSKSEDKEVLMFTVLLGDSGKVVKHVLEIGYDGIVLEARILLYLLLRAGKSMEEIRSVFENWI</sequence>
<reference evidence="2" key="2">
    <citation type="journal article" date="2014" name="ISME J.">
        <title>Microbial stratification in low pH oxic and suboxic macroscopic growths along an acid mine drainage.</title>
        <authorList>
            <person name="Mendez-Garcia C."/>
            <person name="Mesa V."/>
            <person name="Sprenger R.R."/>
            <person name="Richter M."/>
            <person name="Diez M.S."/>
            <person name="Solano J."/>
            <person name="Bargiela R."/>
            <person name="Golyshina O.V."/>
            <person name="Manteca A."/>
            <person name="Ramos J.L."/>
            <person name="Gallego J.R."/>
            <person name="Llorente I."/>
            <person name="Martins Dos Santos V.A."/>
            <person name="Jensen O.N."/>
            <person name="Pelaez A.I."/>
            <person name="Sanchez J."/>
            <person name="Ferrer M."/>
        </authorList>
    </citation>
    <scope>NUCLEOTIDE SEQUENCE</scope>
</reference>
<name>T1BBA6_9ZZZZ</name>
<dbReference type="EMBL" id="AUZY01003236">
    <property type="protein sequence ID" value="EQD70186.1"/>
    <property type="molecule type" value="Genomic_DNA"/>
</dbReference>
<evidence type="ECO:0000313" key="2">
    <source>
        <dbReference type="EMBL" id="EQD70186.1"/>
    </source>
</evidence>
<proteinExistence type="predicted"/>
<accession>T1BBA6</accession>
<gene>
    <name evidence="2" type="ORF">B1B_05139</name>
    <name evidence="1" type="ORF">B2A_14203</name>
</gene>
<dbReference type="InterPro" id="IPR006034">
    <property type="entry name" value="Asparaginase/glutaminase-like"/>
</dbReference>
<comment type="caution">
    <text evidence="2">The sequence shown here is derived from an EMBL/GenBank/DDBJ whole genome shotgun (WGS) entry which is preliminary data.</text>
</comment>
<dbReference type="AlphaFoldDB" id="T1BBA6"/>
<dbReference type="PIRSF" id="PIRSF001220">
    <property type="entry name" value="L-ASNase_gatD"/>
    <property type="match status" value="1"/>
</dbReference>
<reference evidence="2" key="1">
    <citation type="submission" date="2013-08" db="EMBL/GenBank/DDBJ databases">
        <authorList>
            <person name="Mendez C."/>
            <person name="Richter M."/>
            <person name="Ferrer M."/>
            <person name="Sanchez J."/>
        </authorList>
    </citation>
    <scope>NUCLEOTIDE SEQUENCE</scope>
</reference>
<dbReference type="PIRSF" id="PIRSF500176">
    <property type="entry name" value="L_ASNase"/>
    <property type="match status" value="1"/>
</dbReference>
<evidence type="ECO:0000313" key="1">
    <source>
        <dbReference type="EMBL" id="EQD30279.1"/>
    </source>
</evidence>
<dbReference type="InterPro" id="IPR036152">
    <property type="entry name" value="Asp/glu_Ase-like_sf"/>
</dbReference>